<organism evidence="2 3">
    <name type="scientific">Cryobacterium mannosilyticum</name>
    <dbReference type="NCBI Taxonomy" id="1259190"/>
    <lineage>
        <taxon>Bacteria</taxon>
        <taxon>Bacillati</taxon>
        <taxon>Actinomycetota</taxon>
        <taxon>Actinomycetes</taxon>
        <taxon>Micrococcales</taxon>
        <taxon>Microbacteriaceae</taxon>
        <taxon>Cryobacterium</taxon>
    </lineage>
</organism>
<evidence type="ECO:0000313" key="3">
    <source>
        <dbReference type="Proteomes" id="UP000297643"/>
    </source>
</evidence>
<proteinExistence type="predicted"/>
<evidence type="ECO:0000256" key="1">
    <source>
        <dbReference type="SAM" id="Phobius"/>
    </source>
</evidence>
<keyword evidence="1" id="KW-1133">Transmembrane helix</keyword>
<dbReference type="AlphaFoldDB" id="A0A4R8WEZ0"/>
<feature type="transmembrane region" description="Helical" evidence="1">
    <location>
        <begin position="32"/>
        <end position="53"/>
    </location>
</feature>
<keyword evidence="1" id="KW-0812">Transmembrane</keyword>
<keyword evidence="3" id="KW-1185">Reference proteome</keyword>
<feature type="transmembrane region" description="Helical" evidence="1">
    <location>
        <begin position="65"/>
        <end position="86"/>
    </location>
</feature>
<keyword evidence="1" id="KW-0472">Membrane</keyword>
<dbReference type="EMBL" id="SOFM01000007">
    <property type="protein sequence ID" value="TFC07479.1"/>
    <property type="molecule type" value="Genomic_DNA"/>
</dbReference>
<protein>
    <submittedName>
        <fullName evidence="2">Uncharacterized protein</fullName>
    </submittedName>
</protein>
<name>A0A4R8WEZ0_9MICO</name>
<gene>
    <name evidence="2" type="ORF">E3O32_02955</name>
</gene>
<comment type="caution">
    <text evidence="2">The sequence shown here is derived from an EMBL/GenBank/DDBJ whole genome shotgun (WGS) entry which is preliminary data.</text>
</comment>
<reference evidence="2 3" key="1">
    <citation type="submission" date="2019-03" db="EMBL/GenBank/DDBJ databases">
        <title>Genomics of glacier-inhabiting Cryobacterium strains.</title>
        <authorList>
            <person name="Liu Q."/>
            <person name="Xin Y.-H."/>
        </authorList>
    </citation>
    <scope>NUCLEOTIDE SEQUENCE [LARGE SCALE GENOMIC DNA]</scope>
    <source>
        <strain evidence="2 3">RHLT2-21</strain>
    </source>
</reference>
<evidence type="ECO:0000313" key="2">
    <source>
        <dbReference type="EMBL" id="TFC07479.1"/>
    </source>
</evidence>
<accession>A0A4R8WEZ0</accession>
<sequence length="87" mass="8971">MSWQWMSVVVVWLFALVCAVLTGLLSFPGQALVWIGLSFAGCVIGTLCVQLATGRKEGYVNRVTVSLVGAVAVLAGATGIFALAGLA</sequence>
<dbReference type="RefSeq" id="WP_134506813.1">
    <property type="nucleotide sequence ID" value="NZ_SOFM01000007.1"/>
</dbReference>
<dbReference type="Proteomes" id="UP000297643">
    <property type="component" value="Unassembled WGS sequence"/>
</dbReference>